<accession>A0A6J3QM48</accession>
<reference evidence="7 8" key="1">
    <citation type="submission" date="2025-04" db="UniProtKB">
        <authorList>
            <consortium name="RefSeq"/>
        </authorList>
    </citation>
    <scope>IDENTIFICATION</scope>
    <source>
        <tissue evidence="7 8">Spleen</tissue>
    </source>
</reference>
<dbReference type="RefSeq" id="XP_033703287.1">
    <property type="nucleotide sequence ID" value="XM_033847396.1"/>
</dbReference>
<dbReference type="Pfam" id="PF00386">
    <property type="entry name" value="C1q"/>
    <property type="match status" value="1"/>
</dbReference>
<evidence type="ECO:0000313" key="8">
    <source>
        <dbReference type="RefSeq" id="XP_033703287.1"/>
    </source>
</evidence>
<organism evidence="6 8">
    <name type="scientific">Tursiops truncatus</name>
    <name type="common">Atlantic bottle-nosed dolphin</name>
    <name type="synonym">Delphinus truncatus</name>
    <dbReference type="NCBI Taxonomy" id="9739"/>
    <lineage>
        <taxon>Eukaryota</taxon>
        <taxon>Metazoa</taxon>
        <taxon>Chordata</taxon>
        <taxon>Craniata</taxon>
        <taxon>Vertebrata</taxon>
        <taxon>Euteleostomi</taxon>
        <taxon>Mammalia</taxon>
        <taxon>Eutheria</taxon>
        <taxon>Laurasiatheria</taxon>
        <taxon>Artiodactyla</taxon>
        <taxon>Whippomorpha</taxon>
        <taxon>Cetacea</taxon>
        <taxon>Odontoceti</taxon>
        <taxon>Delphinidae</taxon>
        <taxon>Tursiops</taxon>
    </lineage>
</organism>
<dbReference type="Gene3D" id="2.60.120.40">
    <property type="match status" value="1"/>
</dbReference>
<dbReference type="InterPro" id="IPR008160">
    <property type="entry name" value="Collagen"/>
</dbReference>
<evidence type="ECO:0000256" key="1">
    <source>
        <dbReference type="ARBA" id="ARBA00004613"/>
    </source>
</evidence>
<sequence length="199" mass="22607">MYQAIPVPQINITILKGEKGDRGDRGVQGKYGKTGSVGARGHAGPKGQKGSMGAPGDRCKNHYAAFSVGRKKPLHSNDYYQTVIFDTEFVNLYGHFNMFTGKFYCYVPGIYFFSLNVHTWNQKETYLHIMKNGEEVVILYAQVSDRSIMQSQSLMLELQDQDEVWVRLFKGERENAIFSDEFDTYITFSGYLVKPATEP</sequence>
<feature type="domain" description="C1q" evidence="5">
    <location>
        <begin position="59"/>
        <end position="199"/>
    </location>
</feature>
<protein>
    <submittedName>
        <fullName evidence="7 8">Complement C1q tumor necrosis factor-related protein 1 isoform X2</fullName>
    </submittedName>
</protein>
<dbReference type="Pfam" id="PF01391">
    <property type="entry name" value="Collagen"/>
    <property type="match status" value="1"/>
</dbReference>
<proteinExistence type="predicted"/>
<feature type="region of interest" description="Disordered" evidence="4">
    <location>
        <begin position="18"/>
        <end position="55"/>
    </location>
</feature>
<dbReference type="InterPro" id="IPR008983">
    <property type="entry name" value="Tumour_necrosis_fac-like_dom"/>
</dbReference>
<evidence type="ECO:0000256" key="4">
    <source>
        <dbReference type="SAM" id="MobiDB-lite"/>
    </source>
</evidence>
<evidence type="ECO:0000256" key="3">
    <source>
        <dbReference type="ARBA" id="ARBA00022729"/>
    </source>
</evidence>
<evidence type="ECO:0000259" key="5">
    <source>
        <dbReference type="PROSITE" id="PS50871"/>
    </source>
</evidence>
<keyword evidence="6" id="KW-1185">Reference proteome</keyword>
<dbReference type="Proteomes" id="UP000245320">
    <property type="component" value="Chromosome 20"/>
</dbReference>
<dbReference type="PANTHER" id="PTHR22923:SF63">
    <property type="entry name" value="COMPLEMENT C1Q TUMOR NECROSIS FACTOR-RELATED PROTEIN 1"/>
    <property type="match status" value="1"/>
</dbReference>
<dbReference type="GeneID" id="101333586"/>
<dbReference type="InterPro" id="IPR050822">
    <property type="entry name" value="Cerebellin_Synaptic_Org"/>
</dbReference>
<evidence type="ECO:0000313" key="6">
    <source>
        <dbReference type="Proteomes" id="UP000245320"/>
    </source>
</evidence>
<dbReference type="SMART" id="SM00110">
    <property type="entry name" value="C1Q"/>
    <property type="match status" value="1"/>
</dbReference>
<dbReference type="PROSITE" id="PS50871">
    <property type="entry name" value="C1Q"/>
    <property type="match status" value="1"/>
</dbReference>
<dbReference type="AlphaFoldDB" id="A0A6J3QM48"/>
<evidence type="ECO:0000313" key="7">
    <source>
        <dbReference type="RefSeq" id="XP_033703286.1"/>
    </source>
</evidence>
<name>A0A6J3QM48_TURTR</name>
<dbReference type="SUPFAM" id="SSF49842">
    <property type="entry name" value="TNF-like"/>
    <property type="match status" value="1"/>
</dbReference>
<dbReference type="RefSeq" id="XP_033703286.1">
    <property type="nucleotide sequence ID" value="XM_033847395.1"/>
</dbReference>
<dbReference type="InterPro" id="IPR001073">
    <property type="entry name" value="C1q_dom"/>
</dbReference>
<keyword evidence="2" id="KW-0964">Secreted</keyword>
<dbReference type="PRINTS" id="PR00007">
    <property type="entry name" value="COMPLEMNTC1Q"/>
</dbReference>
<dbReference type="PANTHER" id="PTHR22923">
    <property type="entry name" value="CEREBELLIN-RELATED"/>
    <property type="match status" value="1"/>
</dbReference>
<evidence type="ECO:0000256" key="2">
    <source>
        <dbReference type="ARBA" id="ARBA00022525"/>
    </source>
</evidence>
<dbReference type="FunFam" id="2.60.120.40:FF:000029">
    <property type="entry name" value="Complement C1q tumor necrosis factor-related protein 1"/>
    <property type="match status" value="1"/>
</dbReference>
<feature type="compositionally biased region" description="Basic and acidic residues" evidence="4">
    <location>
        <begin position="18"/>
        <end position="27"/>
    </location>
</feature>
<comment type="subcellular location">
    <subcellularLocation>
        <location evidence="1">Secreted</location>
    </subcellularLocation>
</comment>
<dbReference type="CTD" id="114897"/>
<keyword evidence="3" id="KW-0732">Signal</keyword>
<gene>
    <name evidence="7 8" type="primary">C1QTNF1</name>
</gene>
<dbReference type="GO" id="GO:0005615">
    <property type="term" value="C:extracellular space"/>
    <property type="evidence" value="ECO:0007669"/>
    <property type="project" value="TreeGrafter"/>
</dbReference>